<evidence type="ECO:0000256" key="1">
    <source>
        <dbReference type="ARBA" id="ARBA00007806"/>
    </source>
</evidence>
<dbReference type="PANTHER" id="PTHR43863:SF2">
    <property type="entry name" value="MALTASE-GLUCOAMYLASE"/>
    <property type="match status" value="1"/>
</dbReference>
<dbReference type="Pfam" id="PF17137">
    <property type="entry name" value="DUF5110"/>
    <property type="match status" value="1"/>
</dbReference>
<gene>
    <name evidence="7" type="ORF">AWL63_00305</name>
</gene>
<keyword evidence="2" id="KW-0326">Glycosidase</keyword>
<dbReference type="SUPFAM" id="SSF51011">
    <property type="entry name" value="Glycosyl hydrolase domain"/>
    <property type="match status" value="1"/>
</dbReference>
<organism evidence="7 8">
    <name type="scientific">Sphingomonas panacis</name>
    <dbReference type="NCBI Taxonomy" id="1560345"/>
    <lineage>
        <taxon>Bacteria</taxon>
        <taxon>Pseudomonadati</taxon>
        <taxon>Pseudomonadota</taxon>
        <taxon>Alphaproteobacteria</taxon>
        <taxon>Sphingomonadales</taxon>
        <taxon>Sphingomonadaceae</taxon>
        <taxon>Sphingomonas</taxon>
    </lineage>
</organism>
<evidence type="ECO:0000313" key="8">
    <source>
        <dbReference type="Proteomes" id="UP000094256"/>
    </source>
</evidence>
<accession>A0A1B3Z5F0</accession>
<comment type="similarity">
    <text evidence="1 2">Belongs to the glycosyl hydrolase 31 family.</text>
</comment>
<dbReference type="Proteomes" id="UP000094256">
    <property type="component" value="Chromosome"/>
</dbReference>
<dbReference type="GO" id="GO:0030246">
    <property type="term" value="F:carbohydrate binding"/>
    <property type="evidence" value="ECO:0007669"/>
    <property type="project" value="InterPro"/>
</dbReference>
<dbReference type="InterPro" id="IPR033403">
    <property type="entry name" value="DUF5110"/>
</dbReference>
<dbReference type="Gene3D" id="3.20.20.80">
    <property type="entry name" value="Glycosidases"/>
    <property type="match status" value="1"/>
</dbReference>
<proteinExistence type="inferred from homology"/>
<keyword evidence="8" id="KW-1185">Reference proteome</keyword>
<reference evidence="7 8" key="1">
    <citation type="submission" date="2016-01" db="EMBL/GenBank/DDBJ databases">
        <title>Complete genome and mega plasmid sequence of Sphingomonas panacis DCY99 elicits systemic resistance in rice to Xanthomonas oryzae.</title>
        <authorList>
            <person name="Kim Y.J."/>
            <person name="Yang D.C."/>
            <person name="Sing P."/>
        </authorList>
    </citation>
    <scope>NUCLEOTIDE SEQUENCE [LARGE SCALE GENOMIC DNA]</scope>
    <source>
        <strain evidence="7 8">DCY99</strain>
    </source>
</reference>
<evidence type="ECO:0000259" key="4">
    <source>
        <dbReference type="Pfam" id="PF13802"/>
    </source>
</evidence>
<sequence>MNKKNVPLSWAITRRALLGSGAGAAILSSGVVQAATRIVFPDLVIRSGDLSIAVTAMSDRAFRVRVAPVGAPPATPSEMLAPIASPPIPERTREGGRTRLTLPHAQCTWDEATGCLSFHDGAGNLLLSEAPGSRHVAQSTIGNAPTLAVTQGFASPADERLYGTGCFQDGHLDIRGLPRRLTQVNTQISQPFVLSSKGYGVLWHNPGMAELNRPDRPIALTRQAAAGAARMADVTTSTGNARVQRRDAEFTGKFTVPQGGRYAFLLDLGRKMSSRHYVEIDGKPLTDHANLWLPPTASFIGELAAGEHSVLVRAGDEDVPVLHFAPVDNRTTWSSPVSEGIDYVVIAGPTAEEVMSGYHALLGPQPMMPLWALGYIHCRERFHSSDEILATAREFRARKLPCDMMVQDWQYWGKYGWNAMRFDEDHYPDPAGLVRDLHAMDMRLMLSVWSKVGKETALGKDVAAKGFYIPGTEWIDFFNPVAARFYARQQNQKLAAFGIDAWWQDATEPENDDLAGRPIYAAPGRTQPGETRRNLYPLQVSRTVYEEQRRAYPDKRVMILTRSAAPGQQRYGAATWSGDIGHDWETLKRQIPAGLNMAAAGQAWWTVDAGGFFRPGKGQYTDPAYQERFLRWFQFATFLPMTRVHGYMTDTEFWRYGETVERVARFYLELRYRMLPYTYALAAEASAAGMPLIRPLVFDFPNDPKALDQVHAYMFGSAIHVAPVLAAGVTTWDVYLPVLEGGWYDFWTNEHREGGRTHSVPVALDRIPLHVRAGSILPLGPVGQSTARLLGGALDLVVYPGRDGVASLYEDDGLTYRYEQGAAARTTLEWDQAAGVLTLGARRGTYPGMAKSRAIRAHLMRPENSALSLSSGVAVEYAGRTKRMILGT</sequence>
<dbReference type="Gene3D" id="2.60.40.1180">
    <property type="entry name" value="Golgi alpha-mannosidase II"/>
    <property type="match status" value="2"/>
</dbReference>
<evidence type="ECO:0000313" key="7">
    <source>
        <dbReference type="EMBL" id="AOH82655.1"/>
    </source>
</evidence>
<feature type="domain" description="Glycoside hydrolase family 31 N-terminal" evidence="4">
    <location>
        <begin position="52"/>
        <end position="207"/>
    </location>
</feature>
<dbReference type="EMBL" id="CP014168">
    <property type="protein sequence ID" value="AOH82655.1"/>
    <property type="molecule type" value="Genomic_DNA"/>
</dbReference>
<name>A0A1B3Z5F0_9SPHN</name>
<feature type="domain" description="DUF5110" evidence="5">
    <location>
        <begin position="794"/>
        <end position="856"/>
    </location>
</feature>
<dbReference type="KEGG" id="span:AWL63_00305"/>
<dbReference type="InterPro" id="IPR051816">
    <property type="entry name" value="Glycosyl_Hydrolase_31"/>
</dbReference>
<dbReference type="AlphaFoldDB" id="A0A1B3Z5F0"/>
<evidence type="ECO:0000259" key="6">
    <source>
        <dbReference type="Pfam" id="PF21365"/>
    </source>
</evidence>
<keyword evidence="2 7" id="KW-0378">Hydrolase</keyword>
<dbReference type="RefSeq" id="WP_069203240.1">
    <property type="nucleotide sequence ID" value="NZ_CP014168.1"/>
</dbReference>
<feature type="domain" description="Glycoside hydrolase family 31 TIM barrel" evidence="3">
    <location>
        <begin position="366"/>
        <end position="681"/>
    </location>
</feature>
<dbReference type="CDD" id="cd14752">
    <property type="entry name" value="GH31_N"/>
    <property type="match status" value="1"/>
</dbReference>
<dbReference type="InterPro" id="IPR025887">
    <property type="entry name" value="Glyco_hydro_31_N_dom"/>
</dbReference>
<dbReference type="PANTHER" id="PTHR43863">
    <property type="entry name" value="HYDROLASE, PUTATIVE (AFU_ORTHOLOGUE AFUA_1G03140)-RELATED"/>
    <property type="match status" value="1"/>
</dbReference>
<dbReference type="GO" id="GO:0005975">
    <property type="term" value="P:carbohydrate metabolic process"/>
    <property type="evidence" value="ECO:0007669"/>
    <property type="project" value="InterPro"/>
</dbReference>
<dbReference type="InterPro" id="IPR011013">
    <property type="entry name" value="Gal_mutarotase_sf_dom"/>
</dbReference>
<evidence type="ECO:0000256" key="2">
    <source>
        <dbReference type="RuleBase" id="RU361185"/>
    </source>
</evidence>
<evidence type="ECO:0000259" key="3">
    <source>
        <dbReference type="Pfam" id="PF01055"/>
    </source>
</evidence>
<dbReference type="InterPro" id="IPR013780">
    <property type="entry name" value="Glyco_hydro_b"/>
</dbReference>
<dbReference type="SUPFAM" id="SSF74650">
    <property type="entry name" value="Galactose mutarotase-like"/>
    <property type="match status" value="1"/>
</dbReference>
<dbReference type="GO" id="GO:0004553">
    <property type="term" value="F:hydrolase activity, hydrolyzing O-glycosyl compounds"/>
    <property type="evidence" value="ECO:0007669"/>
    <property type="project" value="InterPro"/>
</dbReference>
<dbReference type="Pfam" id="PF13802">
    <property type="entry name" value="Gal_mutarotas_2"/>
    <property type="match status" value="1"/>
</dbReference>
<dbReference type="InterPro" id="IPR000322">
    <property type="entry name" value="Glyco_hydro_31_TIM"/>
</dbReference>
<dbReference type="InterPro" id="IPR017853">
    <property type="entry name" value="GH"/>
</dbReference>
<dbReference type="Gene3D" id="2.60.40.1760">
    <property type="entry name" value="glycosyl hydrolase (family 31)"/>
    <property type="match status" value="1"/>
</dbReference>
<dbReference type="SUPFAM" id="SSF51445">
    <property type="entry name" value="(Trans)glycosidases"/>
    <property type="match status" value="1"/>
</dbReference>
<feature type="domain" description="Glycosyl hydrolase family 31 C-terminal" evidence="6">
    <location>
        <begin position="689"/>
        <end position="777"/>
    </location>
</feature>
<dbReference type="Pfam" id="PF21365">
    <property type="entry name" value="Glyco_hydro_31_3rd"/>
    <property type="match status" value="1"/>
</dbReference>
<protein>
    <submittedName>
        <fullName evidence="7">Glycoside hydrolase family 31</fullName>
    </submittedName>
</protein>
<dbReference type="Pfam" id="PF01055">
    <property type="entry name" value="Glyco_hydro_31_2nd"/>
    <property type="match status" value="1"/>
</dbReference>
<dbReference type="InterPro" id="IPR048395">
    <property type="entry name" value="Glyco_hydro_31_C"/>
</dbReference>
<dbReference type="STRING" id="1560345.AWL63_00305"/>
<evidence type="ECO:0000259" key="5">
    <source>
        <dbReference type="Pfam" id="PF17137"/>
    </source>
</evidence>
<dbReference type="CDD" id="cd06591">
    <property type="entry name" value="GH31_xylosidase_XylS"/>
    <property type="match status" value="1"/>
</dbReference>